<accession>A0A2I0TQY9</accession>
<dbReference type="AlphaFoldDB" id="A0A2I0TQY9"/>
<protein>
    <submittedName>
        <fullName evidence="1">Uncharacterized protein</fullName>
    </submittedName>
</protein>
<sequence>MLRDPCILPLGPDPAAKAQVGSDVAKLFMSLPYASICKSISDCGIFFSWEEVDVVSQEEVDVVSQEEVDVVSQEEVDVVSREEVSRSIASPIPSEKAFYFSAPLCESVFVGSRSISSCQGIIRWGA</sequence>
<organism evidence="1 2">
    <name type="scientific">Limosa lapponica baueri</name>
    <dbReference type="NCBI Taxonomy" id="1758121"/>
    <lineage>
        <taxon>Eukaryota</taxon>
        <taxon>Metazoa</taxon>
        <taxon>Chordata</taxon>
        <taxon>Craniata</taxon>
        <taxon>Vertebrata</taxon>
        <taxon>Euteleostomi</taxon>
        <taxon>Archelosauria</taxon>
        <taxon>Archosauria</taxon>
        <taxon>Dinosauria</taxon>
        <taxon>Saurischia</taxon>
        <taxon>Theropoda</taxon>
        <taxon>Coelurosauria</taxon>
        <taxon>Aves</taxon>
        <taxon>Neognathae</taxon>
        <taxon>Neoaves</taxon>
        <taxon>Charadriiformes</taxon>
        <taxon>Scolopacidae</taxon>
        <taxon>Limosa</taxon>
    </lineage>
</organism>
<keyword evidence="2" id="KW-1185">Reference proteome</keyword>
<evidence type="ECO:0000313" key="2">
    <source>
        <dbReference type="Proteomes" id="UP000233556"/>
    </source>
</evidence>
<gene>
    <name evidence="1" type="ORF">llap_13503</name>
</gene>
<proteinExistence type="predicted"/>
<dbReference type="Proteomes" id="UP000233556">
    <property type="component" value="Unassembled WGS sequence"/>
</dbReference>
<name>A0A2I0TQY9_LIMLA</name>
<evidence type="ECO:0000313" key="1">
    <source>
        <dbReference type="EMBL" id="PKU36195.1"/>
    </source>
</evidence>
<reference evidence="2" key="2">
    <citation type="submission" date="2017-12" db="EMBL/GenBank/DDBJ databases">
        <title>Genome sequence of the Bar-tailed Godwit (Limosa lapponica baueri).</title>
        <authorList>
            <person name="Lima N.C.B."/>
            <person name="Parody-Merino A.M."/>
            <person name="Battley P.F."/>
            <person name="Fidler A.E."/>
            <person name="Prosdocimi F."/>
        </authorList>
    </citation>
    <scope>NUCLEOTIDE SEQUENCE [LARGE SCALE GENOMIC DNA]</scope>
</reference>
<dbReference type="EMBL" id="KZ507804">
    <property type="protein sequence ID" value="PKU36195.1"/>
    <property type="molecule type" value="Genomic_DNA"/>
</dbReference>
<reference evidence="2" key="1">
    <citation type="submission" date="2017-11" db="EMBL/GenBank/DDBJ databases">
        <authorList>
            <person name="Lima N.C."/>
            <person name="Parody-Merino A.M."/>
            <person name="Battley P.F."/>
            <person name="Fidler A.E."/>
            <person name="Prosdocimi F."/>
        </authorList>
    </citation>
    <scope>NUCLEOTIDE SEQUENCE [LARGE SCALE GENOMIC DNA]</scope>
</reference>